<evidence type="ECO:0000256" key="7">
    <source>
        <dbReference type="ARBA" id="ARBA00023136"/>
    </source>
</evidence>
<dbReference type="AlphaFoldDB" id="A0A182MMZ2"/>
<evidence type="ECO:0000256" key="9">
    <source>
        <dbReference type="ARBA" id="ARBA00023170"/>
    </source>
</evidence>
<evidence type="ECO:0000256" key="6">
    <source>
        <dbReference type="ARBA" id="ARBA00023040"/>
    </source>
</evidence>
<feature type="domain" description="G-protein coupled receptors family 1 profile" evidence="12">
    <location>
        <begin position="162"/>
        <end position="221"/>
    </location>
</feature>
<proteinExistence type="inferred from homology"/>
<evidence type="ECO:0000256" key="8">
    <source>
        <dbReference type="ARBA" id="ARBA00023157"/>
    </source>
</evidence>
<dbReference type="PANTHER" id="PTHR24248:SF125">
    <property type="entry name" value="DOPAMINE D2-LIKE RECEPTOR"/>
    <property type="match status" value="1"/>
</dbReference>
<evidence type="ECO:0000259" key="12">
    <source>
        <dbReference type="PROSITE" id="PS50262"/>
    </source>
</evidence>
<dbReference type="EnsemblMetazoa" id="ACUA022150-RA">
    <property type="protein sequence ID" value="ACUA022150-PA"/>
    <property type="gene ID" value="ACUA022150"/>
</dbReference>
<dbReference type="GO" id="GO:0001591">
    <property type="term" value="F:dopamine neurotransmitter receptor activity, coupled via Gi/Go"/>
    <property type="evidence" value="ECO:0007669"/>
    <property type="project" value="TreeGrafter"/>
</dbReference>
<feature type="transmembrane region" description="Helical" evidence="11">
    <location>
        <begin position="145"/>
        <end position="170"/>
    </location>
</feature>
<keyword evidence="14" id="KW-1185">Reference proteome</keyword>
<keyword evidence="4 11" id="KW-0812">Transmembrane</keyword>
<dbReference type="SUPFAM" id="SSF81321">
    <property type="entry name" value="Family A G protein-coupled receptor-like"/>
    <property type="match status" value="1"/>
</dbReference>
<keyword evidence="9" id="KW-0675">Receptor</keyword>
<dbReference type="STRING" id="139723.A0A182MMZ2"/>
<reference evidence="14" key="1">
    <citation type="submission" date="2013-09" db="EMBL/GenBank/DDBJ databases">
        <title>The Genome Sequence of Anopheles culicifacies species A.</title>
        <authorList>
            <consortium name="The Broad Institute Genomics Platform"/>
            <person name="Neafsey D.E."/>
            <person name="Besansky N."/>
            <person name="Howell P."/>
            <person name="Walton C."/>
            <person name="Young S.K."/>
            <person name="Zeng Q."/>
            <person name="Gargeya S."/>
            <person name="Fitzgerald M."/>
            <person name="Haas B."/>
            <person name="Abouelleil A."/>
            <person name="Allen A.W."/>
            <person name="Alvarado L."/>
            <person name="Arachchi H.M."/>
            <person name="Berlin A.M."/>
            <person name="Chapman S.B."/>
            <person name="Gainer-Dewar J."/>
            <person name="Goldberg J."/>
            <person name="Griggs A."/>
            <person name="Gujja S."/>
            <person name="Hansen M."/>
            <person name="Howarth C."/>
            <person name="Imamovic A."/>
            <person name="Ireland A."/>
            <person name="Larimer J."/>
            <person name="McCowan C."/>
            <person name="Murphy C."/>
            <person name="Pearson M."/>
            <person name="Poon T.W."/>
            <person name="Priest M."/>
            <person name="Roberts A."/>
            <person name="Saif S."/>
            <person name="Shea T."/>
            <person name="Sisk P."/>
            <person name="Sykes S."/>
            <person name="Wortman J."/>
            <person name="Nusbaum C."/>
            <person name="Birren B."/>
        </authorList>
    </citation>
    <scope>NUCLEOTIDE SEQUENCE [LARGE SCALE GENOMIC DNA]</scope>
    <source>
        <strain evidence="14">A-37</strain>
    </source>
</reference>
<evidence type="ECO:0000256" key="2">
    <source>
        <dbReference type="ARBA" id="ARBA00010663"/>
    </source>
</evidence>
<dbReference type="PROSITE" id="PS50262">
    <property type="entry name" value="G_PROTEIN_RECEP_F1_2"/>
    <property type="match status" value="1"/>
</dbReference>
<organism evidence="13 14">
    <name type="scientific">Anopheles culicifacies</name>
    <dbReference type="NCBI Taxonomy" id="139723"/>
    <lineage>
        <taxon>Eukaryota</taxon>
        <taxon>Metazoa</taxon>
        <taxon>Ecdysozoa</taxon>
        <taxon>Arthropoda</taxon>
        <taxon>Hexapoda</taxon>
        <taxon>Insecta</taxon>
        <taxon>Pterygota</taxon>
        <taxon>Neoptera</taxon>
        <taxon>Endopterygota</taxon>
        <taxon>Diptera</taxon>
        <taxon>Nematocera</taxon>
        <taxon>Culicoidea</taxon>
        <taxon>Culicidae</taxon>
        <taxon>Anophelinae</taxon>
        <taxon>Anopheles</taxon>
        <taxon>culicifacies species complex</taxon>
    </lineage>
</organism>
<evidence type="ECO:0000256" key="1">
    <source>
        <dbReference type="ARBA" id="ARBA00004651"/>
    </source>
</evidence>
<dbReference type="EMBL" id="AXCM01000147">
    <property type="status" value="NOT_ANNOTATED_CDS"/>
    <property type="molecule type" value="Genomic_DNA"/>
</dbReference>
<keyword evidence="3" id="KW-1003">Cell membrane</keyword>
<keyword evidence="10" id="KW-0807">Transducer</keyword>
<dbReference type="Gene3D" id="1.20.1070.10">
    <property type="entry name" value="Rhodopsin 7-helix transmembrane proteins"/>
    <property type="match status" value="1"/>
</dbReference>
<dbReference type="GO" id="GO:0005886">
    <property type="term" value="C:plasma membrane"/>
    <property type="evidence" value="ECO:0007669"/>
    <property type="project" value="UniProtKB-SubCell"/>
</dbReference>
<evidence type="ECO:0000256" key="10">
    <source>
        <dbReference type="ARBA" id="ARBA00023224"/>
    </source>
</evidence>
<comment type="similarity">
    <text evidence="2">Belongs to the G-protein coupled receptor 1 family.</text>
</comment>
<accession>A0A182MMZ2</accession>
<dbReference type="PANTHER" id="PTHR24248">
    <property type="entry name" value="ADRENERGIC RECEPTOR-RELATED G-PROTEIN COUPLED RECEPTOR"/>
    <property type="match status" value="1"/>
</dbReference>
<evidence type="ECO:0000256" key="3">
    <source>
        <dbReference type="ARBA" id="ARBA00022475"/>
    </source>
</evidence>
<keyword evidence="7 11" id="KW-0472">Membrane</keyword>
<dbReference type="PRINTS" id="PR00237">
    <property type="entry name" value="GPCRRHODOPSN"/>
</dbReference>
<dbReference type="VEuPathDB" id="VectorBase:ACUA022150"/>
<evidence type="ECO:0000313" key="13">
    <source>
        <dbReference type="EnsemblMetazoa" id="ACUA022150-PA"/>
    </source>
</evidence>
<evidence type="ECO:0000313" key="14">
    <source>
        <dbReference type="Proteomes" id="UP000075883"/>
    </source>
</evidence>
<dbReference type="GO" id="GO:0004930">
    <property type="term" value="F:G protein-coupled receptor activity"/>
    <property type="evidence" value="ECO:0007669"/>
    <property type="project" value="UniProtKB-KW"/>
</dbReference>
<dbReference type="GO" id="GO:0045202">
    <property type="term" value="C:synapse"/>
    <property type="evidence" value="ECO:0007669"/>
    <property type="project" value="GOC"/>
</dbReference>
<sequence>MMPTVENDTSLNWNGGWDSPDYFRLFGESVYNDTVLDVRVPPDTPAPSLHVPSVATVLTNATANAATNDTDQYYADDPAPYNDSLESPIGDGTGSRGSIFELLAEDIGAIFYNANGTFGNDTTGLTVNCSLTNTTCIGPTEVKEYHYWCLILVLFPILTLFGNVLVILAVCRERTLQTVTNYFIVSLAIADLLVAVVVMPFAVYVLVSVTCNLIILGIEGE</sequence>
<protein>
    <recommendedName>
        <fullName evidence="12">G-protein coupled receptors family 1 profile domain-containing protein</fullName>
    </recommendedName>
</protein>
<keyword evidence="5 11" id="KW-1133">Transmembrane helix</keyword>
<keyword evidence="8" id="KW-1015">Disulfide bond</keyword>
<dbReference type="Proteomes" id="UP000075883">
    <property type="component" value="Unassembled WGS sequence"/>
</dbReference>
<evidence type="ECO:0000256" key="4">
    <source>
        <dbReference type="ARBA" id="ARBA00022692"/>
    </source>
</evidence>
<reference evidence="13" key="2">
    <citation type="submission" date="2020-05" db="UniProtKB">
        <authorList>
            <consortium name="EnsemblMetazoa"/>
        </authorList>
    </citation>
    <scope>IDENTIFICATION</scope>
    <source>
        <strain evidence="13">A-37</strain>
    </source>
</reference>
<dbReference type="InterPro" id="IPR000276">
    <property type="entry name" value="GPCR_Rhodpsn"/>
</dbReference>
<evidence type="ECO:0000256" key="11">
    <source>
        <dbReference type="SAM" id="Phobius"/>
    </source>
</evidence>
<name>A0A182MMZ2_9DIPT</name>
<evidence type="ECO:0000256" key="5">
    <source>
        <dbReference type="ARBA" id="ARBA00022989"/>
    </source>
</evidence>
<comment type="subcellular location">
    <subcellularLocation>
        <location evidence="1">Cell membrane</location>
        <topology evidence="1">Multi-pass membrane protein</topology>
    </subcellularLocation>
</comment>
<keyword evidence="6" id="KW-0297">G-protein coupled receptor</keyword>
<dbReference type="Pfam" id="PF00001">
    <property type="entry name" value="7tm_1"/>
    <property type="match status" value="1"/>
</dbReference>
<feature type="transmembrane region" description="Helical" evidence="11">
    <location>
        <begin position="182"/>
        <end position="207"/>
    </location>
</feature>
<dbReference type="InterPro" id="IPR017452">
    <property type="entry name" value="GPCR_Rhodpsn_7TM"/>
</dbReference>